<sequence length="541" mass="61041">MKRLLGYAIFTVYCIFILVLSIRGIPGNPAEKTLNDPRWGEEGPFELSPERGRFALLVSLIENKSFHFSLPIARFAIPDLGYTQGNYVSLFAPGLSIISIPGYLIGKYYNNSQIGTYAVVSLFAVLNAILIRALAQRAGSTSIASSLAALVFLFATPAYAYAVSFYQHHLSTFLILISIYLLITLKGVLPLYLLWILFGIALITDYPNVILMLPILLFALKNLIYLVNDNGKTIVNVRILGFISLITILIPLFFLFWFNQNSYGNPMSLAGTVTAVKSIDKSGRPELPKVAGGQKTAVGFFKSRNMFNGINILLFSPDRGLFIYTPVVLFSLFGIWAAYKKNLYLYPLFTALISINILLYSMWGDPWGGWAFGSRYLIPGFAIASIFIAIALTRYHRNIIFFLIFFITLSYSLAINTLGALTSNRNPPLSEIKALEKLSGKAEKYTYERNLDLLLNGVSKSYLFQSYGSKFFSPVEYYRLIVFMLAAVCFFLIVADNLSIFKNYHMEKRGWQKLIIYKKQPTKYQLSHLVNLFFIKIMKPI</sequence>
<proteinExistence type="predicted"/>
<feature type="transmembrane region" description="Helical" evidence="1">
    <location>
        <begin position="321"/>
        <end position="339"/>
    </location>
</feature>
<keyword evidence="1" id="KW-0472">Membrane</keyword>
<feature type="transmembrane region" description="Helical" evidence="1">
    <location>
        <begin position="117"/>
        <end position="135"/>
    </location>
</feature>
<keyword evidence="1" id="KW-1133">Transmembrane helix</keyword>
<gene>
    <name evidence="2" type="ORF">UV73_C0003G0051</name>
</gene>
<evidence type="ECO:0000313" key="2">
    <source>
        <dbReference type="EMBL" id="KKS98109.1"/>
    </source>
</evidence>
<dbReference type="EMBL" id="LCFP01000003">
    <property type="protein sequence ID" value="KKS98109.1"/>
    <property type="molecule type" value="Genomic_DNA"/>
</dbReference>
<feature type="transmembrane region" description="Helical" evidence="1">
    <location>
        <begin position="87"/>
        <end position="105"/>
    </location>
</feature>
<feature type="transmembrane region" description="Helical" evidence="1">
    <location>
        <begin position="239"/>
        <end position="258"/>
    </location>
</feature>
<name>A0A0G1DKE9_9BACT</name>
<evidence type="ECO:0000256" key="1">
    <source>
        <dbReference type="SAM" id="Phobius"/>
    </source>
</evidence>
<feature type="transmembrane region" description="Helical" evidence="1">
    <location>
        <begin position="173"/>
        <end position="203"/>
    </location>
</feature>
<accession>A0A0G1DKE9</accession>
<protein>
    <recommendedName>
        <fullName evidence="4">Glycosyltransferase RgtA/B/C/D-like domain-containing protein</fullName>
    </recommendedName>
</protein>
<feature type="transmembrane region" description="Helical" evidence="1">
    <location>
        <begin position="7"/>
        <end position="25"/>
    </location>
</feature>
<keyword evidence="1" id="KW-0812">Transmembrane</keyword>
<dbReference type="AlphaFoldDB" id="A0A0G1DKE9"/>
<feature type="transmembrane region" description="Helical" evidence="1">
    <location>
        <begin position="375"/>
        <end position="392"/>
    </location>
</feature>
<feature type="transmembrane region" description="Helical" evidence="1">
    <location>
        <begin position="209"/>
        <end position="227"/>
    </location>
</feature>
<evidence type="ECO:0008006" key="4">
    <source>
        <dbReference type="Google" id="ProtNLM"/>
    </source>
</evidence>
<feature type="transmembrane region" description="Helical" evidence="1">
    <location>
        <begin position="477"/>
        <end position="501"/>
    </location>
</feature>
<dbReference type="STRING" id="1618443.UV73_C0003G0051"/>
<comment type="caution">
    <text evidence="2">The sequence shown here is derived from an EMBL/GenBank/DDBJ whole genome shotgun (WGS) entry which is preliminary data.</text>
</comment>
<dbReference type="Proteomes" id="UP000034894">
    <property type="component" value="Unassembled WGS sequence"/>
</dbReference>
<reference evidence="2 3" key="1">
    <citation type="journal article" date="2015" name="Nature">
        <title>rRNA introns, odd ribosomes, and small enigmatic genomes across a large radiation of phyla.</title>
        <authorList>
            <person name="Brown C.T."/>
            <person name="Hug L.A."/>
            <person name="Thomas B.C."/>
            <person name="Sharon I."/>
            <person name="Castelle C.J."/>
            <person name="Singh A."/>
            <person name="Wilkins M.J."/>
            <person name="Williams K.H."/>
            <person name="Banfield J.F."/>
        </authorList>
    </citation>
    <scope>NUCLEOTIDE SEQUENCE [LARGE SCALE GENOMIC DNA]</scope>
</reference>
<organism evidence="2 3">
    <name type="scientific">Candidatus Gottesmanbacteria bacterium GW2011_GWA2_43_14</name>
    <dbReference type="NCBI Taxonomy" id="1618443"/>
    <lineage>
        <taxon>Bacteria</taxon>
        <taxon>Candidatus Gottesmaniibacteriota</taxon>
    </lineage>
</organism>
<feature type="transmembrane region" description="Helical" evidence="1">
    <location>
        <begin position="141"/>
        <end position="161"/>
    </location>
</feature>
<evidence type="ECO:0000313" key="3">
    <source>
        <dbReference type="Proteomes" id="UP000034894"/>
    </source>
</evidence>
<feature type="transmembrane region" description="Helical" evidence="1">
    <location>
        <begin position="344"/>
        <end position="363"/>
    </location>
</feature>
<feature type="transmembrane region" description="Helical" evidence="1">
    <location>
        <begin position="399"/>
        <end position="421"/>
    </location>
</feature>